<feature type="region of interest" description="Disordered" evidence="1">
    <location>
        <begin position="1"/>
        <end position="20"/>
    </location>
</feature>
<dbReference type="EMBL" id="JBHUKR010000023">
    <property type="protein sequence ID" value="MFD2421799.1"/>
    <property type="molecule type" value="Genomic_DNA"/>
</dbReference>
<reference evidence="3" key="1">
    <citation type="journal article" date="2019" name="Int. J. Syst. Evol. Microbiol.">
        <title>The Global Catalogue of Microorganisms (GCM) 10K type strain sequencing project: providing services to taxonomists for standard genome sequencing and annotation.</title>
        <authorList>
            <consortium name="The Broad Institute Genomics Platform"/>
            <consortium name="The Broad Institute Genome Sequencing Center for Infectious Disease"/>
            <person name="Wu L."/>
            <person name="Ma J."/>
        </authorList>
    </citation>
    <scope>NUCLEOTIDE SEQUENCE [LARGE SCALE GENOMIC DNA]</scope>
    <source>
        <strain evidence="3">CGMCC 4.7645</strain>
    </source>
</reference>
<evidence type="ECO:0000313" key="2">
    <source>
        <dbReference type="EMBL" id="MFD2421799.1"/>
    </source>
</evidence>
<comment type="caution">
    <text evidence="2">The sequence shown here is derived from an EMBL/GenBank/DDBJ whole genome shotgun (WGS) entry which is preliminary data.</text>
</comment>
<keyword evidence="2" id="KW-0489">Methyltransferase</keyword>
<dbReference type="EC" id="2.1.1.-" evidence="2"/>
<dbReference type="SUPFAM" id="SSF53335">
    <property type="entry name" value="S-adenosyl-L-methionine-dependent methyltransferases"/>
    <property type="match status" value="1"/>
</dbReference>
<dbReference type="PIRSF" id="PIRSF017393">
    <property type="entry name" value="MTase_SAV2177"/>
    <property type="match status" value="1"/>
</dbReference>
<dbReference type="RefSeq" id="WP_378270575.1">
    <property type="nucleotide sequence ID" value="NZ_JBHUKR010000023.1"/>
</dbReference>
<dbReference type="Pfam" id="PF04672">
    <property type="entry name" value="Methyltransf_19"/>
    <property type="match status" value="1"/>
</dbReference>
<dbReference type="GO" id="GO:0008168">
    <property type="term" value="F:methyltransferase activity"/>
    <property type="evidence" value="ECO:0007669"/>
    <property type="project" value="UniProtKB-KW"/>
</dbReference>
<evidence type="ECO:0000313" key="3">
    <source>
        <dbReference type="Proteomes" id="UP001597417"/>
    </source>
</evidence>
<gene>
    <name evidence="2" type="ORF">ACFSXZ_36255</name>
</gene>
<keyword evidence="3" id="KW-1185">Reference proteome</keyword>
<dbReference type="Gene3D" id="3.40.50.150">
    <property type="entry name" value="Vaccinia Virus protein VP39"/>
    <property type="match status" value="1"/>
</dbReference>
<dbReference type="InterPro" id="IPR006764">
    <property type="entry name" value="SAM_dep_MeTrfase_SAV2177_type"/>
</dbReference>
<dbReference type="Proteomes" id="UP001597417">
    <property type="component" value="Unassembled WGS sequence"/>
</dbReference>
<name>A0ABW5G639_9PSEU</name>
<dbReference type="InterPro" id="IPR029063">
    <property type="entry name" value="SAM-dependent_MTases_sf"/>
</dbReference>
<organism evidence="2 3">
    <name type="scientific">Amycolatopsis pigmentata</name>
    <dbReference type="NCBI Taxonomy" id="450801"/>
    <lineage>
        <taxon>Bacteria</taxon>
        <taxon>Bacillati</taxon>
        <taxon>Actinomycetota</taxon>
        <taxon>Actinomycetes</taxon>
        <taxon>Pseudonocardiales</taxon>
        <taxon>Pseudonocardiaceae</taxon>
        <taxon>Amycolatopsis</taxon>
    </lineage>
</organism>
<proteinExistence type="predicted"/>
<evidence type="ECO:0000256" key="1">
    <source>
        <dbReference type="SAM" id="MobiDB-lite"/>
    </source>
</evidence>
<sequence length="270" mass="29099">MFEAQQPEGTGPGRSSSAGFYDSLLGGSHHTAADRQLVEIALRGTPHLREWARQNRAFALRAAQYCWAQGIRQFLDLGAGAPAPEPGALHEVLPSARVVYVDSDPHVVSALRETYAGQESLACVEADVLDPASVLTDPDTRRLIDASEPVAVLMIAVLHFVERDEDASRCVAGFREWMAPGSYLALSHGTIDPDTVVPPDRQFMARYAATATSLTPRSRETIVEFFAGLELVAPGVVYPPDWHPGSDDSPNARARRGSLAGVGRKRAATT</sequence>
<protein>
    <submittedName>
        <fullName evidence="2">SAM-dependent methyltransferase</fullName>
        <ecNumber evidence="2">2.1.1.-</ecNumber>
    </submittedName>
</protein>
<feature type="region of interest" description="Disordered" evidence="1">
    <location>
        <begin position="242"/>
        <end position="270"/>
    </location>
</feature>
<dbReference type="GO" id="GO:0032259">
    <property type="term" value="P:methylation"/>
    <property type="evidence" value="ECO:0007669"/>
    <property type="project" value="UniProtKB-KW"/>
</dbReference>
<accession>A0ABW5G639</accession>
<keyword evidence="2" id="KW-0808">Transferase</keyword>